<dbReference type="KEGG" id="cate:C2869_07650"/>
<organism evidence="13 14">
    <name type="scientific">Saccharobesus litoralis</name>
    <dbReference type="NCBI Taxonomy" id="2172099"/>
    <lineage>
        <taxon>Bacteria</taxon>
        <taxon>Pseudomonadati</taxon>
        <taxon>Pseudomonadota</taxon>
        <taxon>Gammaproteobacteria</taxon>
        <taxon>Alteromonadales</taxon>
        <taxon>Alteromonadaceae</taxon>
        <taxon>Saccharobesus</taxon>
    </lineage>
</organism>
<feature type="signal peptide" evidence="10">
    <location>
        <begin position="1"/>
        <end position="31"/>
    </location>
</feature>
<keyword evidence="14" id="KW-1185">Reference proteome</keyword>
<evidence type="ECO:0000256" key="10">
    <source>
        <dbReference type="SAM" id="SignalP"/>
    </source>
</evidence>
<dbReference type="InterPro" id="IPR036942">
    <property type="entry name" value="Beta-barrel_TonB_sf"/>
</dbReference>
<sequence>MTTKFVKNKICQAILTSSTLVAVSLSSFSFANELEETEIIEVRGIRASLIKAMDVKRSADSVVDAITAEDIGKFPDQNVAESLQRISGVTIDRSNGEGTGVTVRGFGPAFNAVRYNNRLIATTNTGRDFDFQVLAPELISGVQIHKSPTADLVEGGIGSTINMEGARPLSNPGTTLVGSAKMTQQSISEQWSPRLSGLFSTTFNDDTMGLLFAAAYDDRETRIDRLDIQAGAYAYRKVDSDGVDGKDLFGRHPGKPNFTAEVENRERLSLAGTFQWRPTADHTITFDTMLIDFGNFQTRYGVQFSPEGGTVRLNPVLDDNGTFVKFNAPNNPNDVEVRPFQDDTETTMFGLNWQGTLSDQLSVELDIAYSEAENVNRKDQLTPGAFFEYTLDSTTGNTIPDIQTPGTNLEDPSLFQAHFVGLREQQRDDSVFELRFDVDYAVDMGMFESVQAGVYQSEREKSQLALSNQPTWCRLGCSRNTSKVDLPNSLFKPFPFDNYMEQEPGNFPRAWVTFDPNEFLALATNIDPEIANLAQSDRESFETKEDSTSLYARANFSGDLGTQAWSANIGLRYVSLERTTSGTAQDLVFNSSTIENPGGANLNFIGEKESLSVSKDFSTVLPSLNIRYDVTDDLVARFAASKVMTAPGMFASSVQSSVNGNFENFSISGSNPHLEPFQANQVDLSLEYYGENGNGASVGLFSKDITTGITQVSTNLDTGYDVPGLGRLLAIDNRFQNNDGGKITGLELAGLYNFAGMLDGYGIQANYTYADSSSGDNTTETDQSRLATFALPTEDGVEGFAKYSYNIIGFYEKEGFGIRLAYNWRDRFIYRANGGGNDAQYGRAYGQWDLNASYDLSEKVSMFFEGINLTDEGTIREQSFGRVFQVEYAGRRIGAGIRARF</sequence>
<evidence type="ECO:0000256" key="6">
    <source>
        <dbReference type="ARBA" id="ARBA00023136"/>
    </source>
</evidence>
<evidence type="ECO:0000256" key="7">
    <source>
        <dbReference type="ARBA" id="ARBA00023237"/>
    </source>
</evidence>
<dbReference type="InterPro" id="IPR000531">
    <property type="entry name" value="Beta-barrel_TonB"/>
</dbReference>
<dbReference type="InterPro" id="IPR012910">
    <property type="entry name" value="Plug_dom"/>
</dbReference>
<evidence type="ECO:0008006" key="15">
    <source>
        <dbReference type="Google" id="ProtNLM"/>
    </source>
</evidence>
<comment type="similarity">
    <text evidence="8 9">Belongs to the TonB-dependent receptor family.</text>
</comment>
<evidence type="ECO:0000256" key="2">
    <source>
        <dbReference type="ARBA" id="ARBA00022448"/>
    </source>
</evidence>
<evidence type="ECO:0000256" key="5">
    <source>
        <dbReference type="ARBA" id="ARBA00023077"/>
    </source>
</evidence>
<dbReference type="Gene3D" id="2.170.130.10">
    <property type="entry name" value="TonB-dependent receptor, plug domain"/>
    <property type="match status" value="1"/>
</dbReference>
<protein>
    <recommendedName>
        <fullName evidence="15">TonB-dependent receptor</fullName>
    </recommendedName>
</protein>
<dbReference type="InterPro" id="IPR037066">
    <property type="entry name" value="Plug_dom_sf"/>
</dbReference>
<dbReference type="CDD" id="cd01347">
    <property type="entry name" value="ligand_gated_channel"/>
    <property type="match status" value="1"/>
</dbReference>
<proteinExistence type="inferred from homology"/>
<reference evidence="13 14" key="1">
    <citation type="submission" date="2018-01" db="EMBL/GenBank/DDBJ databases">
        <title>Genome sequence of a Cantenovulum-like bacteria.</title>
        <authorList>
            <person name="Tan W.R."/>
            <person name="Lau N.-S."/>
            <person name="Go F."/>
            <person name="Amirul A.-A.A."/>
        </authorList>
    </citation>
    <scope>NUCLEOTIDE SEQUENCE [LARGE SCALE GENOMIC DNA]</scope>
    <source>
        <strain evidence="13 14">CCB-QB4</strain>
    </source>
</reference>
<dbReference type="InterPro" id="IPR010104">
    <property type="entry name" value="TonB_rcpt_bac"/>
</dbReference>
<dbReference type="RefSeq" id="WP_108602384.1">
    <property type="nucleotide sequence ID" value="NZ_CP026604.1"/>
</dbReference>
<feature type="chain" id="PRO_5015596687" description="TonB-dependent receptor" evidence="10">
    <location>
        <begin position="32"/>
        <end position="901"/>
    </location>
</feature>
<dbReference type="PANTHER" id="PTHR40980:SF3">
    <property type="entry name" value="TONB-DEPENDENT RECEPTOR-LIKE BETA-BARREL DOMAIN-CONTAINING PROTEIN"/>
    <property type="match status" value="1"/>
</dbReference>
<accession>A0A2S0VQ29</accession>
<keyword evidence="5 9" id="KW-0798">TonB box</keyword>
<dbReference type="Pfam" id="PF07715">
    <property type="entry name" value="Plug"/>
    <property type="match status" value="1"/>
</dbReference>
<dbReference type="AlphaFoldDB" id="A0A2S0VQ29"/>
<keyword evidence="10" id="KW-0732">Signal</keyword>
<dbReference type="GO" id="GO:0009279">
    <property type="term" value="C:cell outer membrane"/>
    <property type="evidence" value="ECO:0007669"/>
    <property type="project" value="UniProtKB-SubCell"/>
</dbReference>
<name>A0A2S0VQ29_9ALTE</name>
<keyword evidence="4 8" id="KW-0812">Transmembrane</keyword>
<evidence type="ECO:0000259" key="11">
    <source>
        <dbReference type="Pfam" id="PF00593"/>
    </source>
</evidence>
<keyword evidence="2 8" id="KW-0813">Transport</keyword>
<evidence type="ECO:0000313" key="14">
    <source>
        <dbReference type="Proteomes" id="UP000244441"/>
    </source>
</evidence>
<evidence type="ECO:0000256" key="3">
    <source>
        <dbReference type="ARBA" id="ARBA00022452"/>
    </source>
</evidence>
<dbReference type="NCBIfam" id="TIGR01782">
    <property type="entry name" value="TonB-Xanth-Caul"/>
    <property type="match status" value="1"/>
</dbReference>
<feature type="domain" description="TonB-dependent receptor-like beta-barrel" evidence="11">
    <location>
        <begin position="293"/>
        <end position="869"/>
    </location>
</feature>
<feature type="domain" description="TonB-dependent receptor plug" evidence="12">
    <location>
        <begin position="56"/>
        <end position="153"/>
    </location>
</feature>
<evidence type="ECO:0000259" key="12">
    <source>
        <dbReference type="Pfam" id="PF07715"/>
    </source>
</evidence>
<keyword evidence="7 8" id="KW-0998">Cell outer membrane</keyword>
<dbReference type="EMBL" id="CP026604">
    <property type="protein sequence ID" value="AWB66314.1"/>
    <property type="molecule type" value="Genomic_DNA"/>
</dbReference>
<dbReference type="SUPFAM" id="SSF56935">
    <property type="entry name" value="Porins"/>
    <property type="match status" value="1"/>
</dbReference>
<evidence type="ECO:0000256" key="9">
    <source>
        <dbReference type="RuleBase" id="RU003357"/>
    </source>
</evidence>
<evidence type="ECO:0000256" key="1">
    <source>
        <dbReference type="ARBA" id="ARBA00004571"/>
    </source>
</evidence>
<dbReference type="OrthoDB" id="8727862at2"/>
<dbReference type="Pfam" id="PF00593">
    <property type="entry name" value="TonB_dep_Rec_b-barrel"/>
    <property type="match status" value="1"/>
</dbReference>
<keyword evidence="6 8" id="KW-0472">Membrane</keyword>
<dbReference type="Gene3D" id="2.40.170.20">
    <property type="entry name" value="TonB-dependent receptor, beta-barrel domain"/>
    <property type="match status" value="1"/>
</dbReference>
<dbReference type="PANTHER" id="PTHR40980">
    <property type="entry name" value="PLUG DOMAIN-CONTAINING PROTEIN"/>
    <property type="match status" value="1"/>
</dbReference>
<evidence type="ECO:0000256" key="8">
    <source>
        <dbReference type="PROSITE-ProRule" id="PRU01360"/>
    </source>
</evidence>
<dbReference type="Proteomes" id="UP000244441">
    <property type="component" value="Chromosome"/>
</dbReference>
<keyword evidence="3 8" id="KW-1134">Transmembrane beta strand</keyword>
<gene>
    <name evidence="13" type="ORF">C2869_07650</name>
</gene>
<evidence type="ECO:0000256" key="4">
    <source>
        <dbReference type="ARBA" id="ARBA00022692"/>
    </source>
</evidence>
<dbReference type="PROSITE" id="PS52016">
    <property type="entry name" value="TONB_DEPENDENT_REC_3"/>
    <property type="match status" value="1"/>
</dbReference>
<dbReference type="InterPro" id="IPR039426">
    <property type="entry name" value="TonB-dep_rcpt-like"/>
</dbReference>
<comment type="subcellular location">
    <subcellularLocation>
        <location evidence="1 8">Cell outer membrane</location>
        <topology evidence="1 8">Multi-pass membrane protein</topology>
    </subcellularLocation>
</comment>
<evidence type="ECO:0000313" key="13">
    <source>
        <dbReference type="EMBL" id="AWB66314.1"/>
    </source>
</evidence>